<dbReference type="InterPro" id="IPR029498">
    <property type="entry name" value="HeLo_dom"/>
</dbReference>
<dbReference type="Gene3D" id="1.20.120.1020">
    <property type="entry name" value="Prion-inhibition and propagation, HeLo domain"/>
    <property type="match status" value="1"/>
</dbReference>
<dbReference type="Proteomes" id="UP000231358">
    <property type="component" value="Unassembled WGS sequence"/>
</dbReference>
<dbReference type="AlphaFoldDB" id="A0A2G7GA77"/>
<protein>
    <submittedName>
        <fullName evidence="2">Ankyrin</fullName>
    </submittedName>
</protein>
<evidence type="ECO:0000313" key="3">
    <source>
        <dbReference type="Proteomes" id="UP000231358"/>
    </source>
</evidence>
<dbReference type="Pfam" id="PF14479">
    <property type="entry name" value="HeLo"/>
    <property type="match status" value="1"/>
</dbReference>
<accession>A0A2G7GA77</accession>
<feature type="domain" description="Prion-inhibition and propagation HeLo" evidence="1">
    <location>
        <begin position="5"/>
        <end position="97"/>
    </location>
</feature>
<keyword evidence="3" id="KW-1185">Reference proteome</keyword>
<evidence type="ECO:0000313" key="2">
    <source>
        <dbReference type="EMBL" id="PIG89754.1"/>
    </source>
</evidence>
<reference evidence="2 3" key="1">
    <citation type="submission" date="2017-05" db="EMBL/GenBank/DDBJ databases">
        <title>Genome sequence for an aflatoxigenic pathogen of Argentinian peanut, Aspergillus arachidicola.</title>
        <authorList>
            <person name="Moore G."/>
            <person name="Beltz S.B."/>
            <person name="Mack B.M."/>
        </authorList>
    </citation>
    <scope>NUCLEOTIDE SEQUENCE [LARGE SCALE GENOMIC DNA]</scope>
    <source>
        <strain evidence="2 3">CBS 117610</strain>
    </source>
</reference>
<dbReference type="STRING" id="656916.A0A2G7GA77"/>
<proteinExistence type="predicted"/>
<gene>
    <name evidence="2" type="ORF">AARAC_005031</name>
</gene>
<name>A0A2G7GA77_9EURO</name>
<dbReference type="EMBL" id="NEXV01000045">
    <property type="protein sequence ID" value="PIG89754.1"/>
    <property type="molecule type" value="Genomic_DNA"/>
</dbReference>
<dbReference type="InterPro" id="IPR038305">
    <property type="entry name" value="HeLo_sf"/>
</dbReference>
<comment type="caution">
    <text evidence="2">The sequence shown here is derived from an EMBL/GenBank/DDBJ whole genome shotgun (WGS) entry which is preliminary data.</text>
</comment>
<evidence type="ECO:0000259" key="1">
    <source>
        <dbReference type="Pfam" id="PF14479"/>
    </source>
</evidence>
<sequence>MEPAGLAVGVIGLFGLFNTCLDVANKYDEWKDFGSESRCLTAQFEAQKLRLQKWGEAVGVEDESVSKALGFVREKWETTQGLRAARGDVLSLLEAIVSAIPGCTFIMAGLDERDLAKDFWPGNSDDSIASFLGTLRRATAGTSTRIMIISRDEPEIRRGLSNENP</sequence>
<organism evidence="2 3">
    <name type="scientific">Aspergillus arachidicola</name>
    <dbReference type="NCBI Taxonomy" id="656916"/>
    <lineage>
        <taxon>Eukaryota</taxon>
        <taxon>Fungi</taxon>
        <taxon>Dikarya</taxon>
        <taxon>Ascomycota</taxon>
        <taxon>Pezizomycotina</taxon>
        <taxon>Eurotiomycetes</taxon>
        <taxon>Eurotiomycetidae</taxon>
        <taxon>Eurotiales</taxon>
        <taxon>Aspergillaceae</taxon>
        <taxon>Aspergillus</taxon>
        <taxon>Aspergillus subgen. Circumdati</taxon>
    </lineage>
</organism>